<comment type="caution">
    <text evidence="5">The sequence shown here is derived from an EMBL/GenBank/DDBJ whole genome shotgun (WGS) entry which is preliminary data.</text>
</comment>
<dbReference type="OrthoDB" id="5381491at2"/>
<proteinExistence type="predicted"/>
<gene>
    <name evidence="5" type="ORF">B0I26_101145</name>
</gene>
<feature type="compositionally biased region" description="Acidic residues" evidence="2">
    <location>
        <begin position="42"/>
        <end position="52"/>
    </location>
</feature>
<dbReference type="Proteomes" id="UP000248555">
    <property type="component" value="Unassembled WGS sequence"/>
</dbReference>
<evidence type="ECO:0000259" key="4">
    <source>
        <dbReference type="Pfam" id="PF14257"/>
    </source>
</evidence>
<name>A0A327YRM1_9BACL</name>
<accession>A0A327YRM1</accession>
<feature type="region of interest" description="Disordered" evidence="2">
    <location>
        <begin position="23"/>
        <end position="60"/>
    </location>
</feature>
<dbReference type="InterPro" id="IPR025645">
    <property type="entry name" value="DUF4349"/>
</dbReference>
<evidence type="ECO:0000256" key="1">
    <source>
        <dbReference type="SAM" id="Coils"/>
    </source>
</evidence>
<reference evidence="5 6" key="1">
    <citation type="submission" date="2018-06" db="EMBL/GenBank/DDBJ databases">
        <title>Genomic Encyclopedia of Type Strains, Phase III (KMG-III): the genomes of soil and plant-associated and newly described type strains.</title>
        <authorList>
            <person name="Whitman W."/>
        </authorList>
    </citation>
    <scope>NUCLEOTIDE SEQUENCE [LARGE SCALE GENOMIC DNA]</scope>
    <source>
        <strain evidence="5 6">CGMCC 1.8979</strain>
    </source>
</reference>
<dbReference type="AlphaFoldDB" id="A0A327YRM1"/>
<feature type="domain" description="DUF4349" evidence="4">
    <location>
        <begin position="63"/>
        <end position="277"/>
    </location>
</feature>
<organism evidence="5 6">
    <name type="scientific">Paranoxybacillus vitaminiphilus</name>
    <dbReference type="NCBI Taxonomy" id="581036"/>
    <lineage>
        <taxon>Bacteria</taxon>
        <taxon>Bacillati</taxon>
        <taxon>Bacillota</taxon>
        <taxon>Bacilli</taxon>
        <taxon>Bacillales</taxon>
        <taxon>Anoxybacillaceae</taxon>
        <taxon>Paranoxybacillus</taxon>
    </lineage>
</organism>
<keyword evidence="6" id="KW-1185">Reference proteome</keyword>
<sequence>MKWAKILLVGLIVVMSIAGCSSSKREEGSKESKSDIAVTEQQEMETETDEQNPEQKVSKSEHRVVIYHAEIRMEVKEFQKVQQTIEQLVQNQGGYIVQANVYESEDHRLEGTVMTRIPQAKFPMFLGQLEKLAMKVHSRHVTGQDVTEEFVDLESRLKSKQAVEERLYQFLKEAKDTKDLLAISNDLARVQEEIEQIKGRMKYLQNQSALSTVTIHLFENKVVVPDLENKELNTWEKTKKQFMSSINLLLSLFSGLVVFIIGNLPVFVVFIIFIGLLIFLGKRIVKKKTE</sequence>
<feature type="transmembrane region" description="Helical" evidence="3">
    <location>
        <begin position="248"/>
        <end position="280"/>
    </location>
</feature>
<feature type="coiled-coil region" evidence="1">
    <location>
        <begin position="180"/>
        <end position="207"/>
    </location>
</feature>
<evidence type="ECO:0000256" key="2">
    <source>
        <dbReference type="SAM" id="MobiDB-lite"/>
    </source>
</evidence>
<keyword evidence="3" id="KW-1133">Transmembrane helix</keyword>
<dbReference type="RefSeq" id="WP_111643553.1">
    <property type="nucleotide sequence ID" value="NZ_QLMH01000001.1"/>
</dbReference>
<keyword evidence="1" id="KW-0175">Coiled coil</keyword>
<evidence type="ECO:0000313" key="5">
    <source>
        <dbReference type="EMBL" id="RAK23191.1"/>
    </source>
</evidence>
<feature type="compositionally biased region" description="Basic and acidic residues" evidence="2">
    <location>
        <begin position="23"/>
        <end position="34"/>
    </location>
</feature>
<evidence type="ECO:0000256" key="3">
    <source>
        <dbReference type="SAM" id="Phobius"/>
    </source>
</evidence>
<dbReference type="PROSITE" id="PS51257">
    <property type="entry name" value="PROKAR_LIPOPROTEIN"/>
    <property type="match status" value="1"/>
</dbReference>
<evidence type="ECO:0000313" key="6">
    <source>
        <dbReference type="Proteomes" id="UP000248555"/>
    </source>
</evidence>
<dbReference type="EMBL" id="QLMH01000001">
    <property type="protein sequence ID" value="RAK23191.1"/>
    <property type="molecule type" value="Genomic_DNA"/>
</dbReference>
<keyword evidence="3" id="KW-0472">Membrane</keyword>
<keyword evidence="3" id="KW-0812">Transmembrane</keyword>
<protein>
    <submittedName>
        <fullName evidence="5">Uncharacterized protein DUF4349</fullName>
    </submittedName>
</protein>
<dbReference type="Pfam" id="PF14257">
    <property type="entry name" value="DUF4349"/>
    <property type="match status" value="1"/>
</dbReference>